<dbReference type="PROSITE" id="PS50928">
    <property type="entry name" value="ABC_TM1"/>
    <property type="match status" value="1"/>
</dbReference>
<evidence type="ECO:0000256" key="1">
    <source>
        <dbReference type="ARBA" id="ARBA00004651"/>
    </source>
</evidence>
<evidence type="ECO:0000256" key="7">
    <source>
        <dbReference type="ARBA" id="ARBA00022989"/>
    </source>
</evidence>
<reference evidence="11 12" key="1">
    <citation type="submission" date="2016-11" db="EMBL/GenBank/DDBJ databases">
        <title>Description of two novel members of the family Erysipelotrichaceae: Ileibacterium lipovorans gen. nov., sp. nov. and Dubosiella newyorkensis, gen. nov., sp. nov.</title>
        <authorList>
            <person name="Cox L.M."/>
            <person name="Sohn J."/>
            <person name="Tyrrell K.L."/>
            <person name="Citron D.M."/>
            <person name="Lawson P.A."/>
            <person name="Patel N.B."/>
            <person name="Iizumi T."/>
            <person name="Perez-Perez G.I."/>
            <person name="Goldstein E.J."/>
            <person name="Blaser M.J."/>
        </authorList>
    </citation>
    <scope>NUCLEOTIDE SEQUENCE [LARGE SCALE GENOMIC DNA]</scope>
    <source>
        <strain evidence="11 12">NYU-BL-A3</strain>
    </source>
</reference>
<keyword evidence="8 9" id="KW-0472">Membrane</keyword>
<keyword evidence="3 9" id="KW-0813">Transport</keyword>
<dbReference type="NCBIfam" id="TIGR01726">
    <property type="entry name" value="HEQRo_perm_3TM"/>
    <property type="match status" value="1"/>
</dbReference>
<dbReference type="GeneID" id="82202322"/>
<evidence type="ECO:0000259" key="10">
    <source>
        <dbReference type="PROSITE" id="PS50928"/>
    </source>
</evidence>
<evidence type="ECO:0000256" key="4">
    <source>
        <dbReference type="ARBA" id="ARBA00022475"/>
    </source>
</evidence>
<dbReference type="RefSeq" id="WP_075818468.1">
    <property type="nucleotide sequence ID" value="NZ_CAJUTZ010000010.1"/>
</dbReference>
<dbReference type="GO" id="GO:0043190">
    <property type="term" value="C:ATP-binding cassette (ABC) transporter complex"/>
    <property type="evidence" value="ECO:0007669"/>
    <property type="project" value="InterPro"/>
</dbReference>
<gene>
    <name evidence="11" type="ORF">BO222_03700</name>
</gene>
<keyword evidence="12" id="KW-1185">Reference proteome</keyword>
<dbReference type="PANTHER" id="PTHR30614:SF20">
    <property type="entry name" value="GLUTAMINE TRANSPORT SYSTEM PERMEASE PROTEIN GLNP"/>
    <property type="match status" value="1"/>
</dbReference>
<dbReference type="InterPro" id="IPR010065">
    <property type="entry name" value="AA_ABC_transptr_permease_3TM"/>
</dbReference>
<comment type="similarity">
    <text evidence="2">Belongs to the binding-protein-dependent transport system permease family. HisMQ subfamily.</text>
</comment>
<keyword evidence="6" id="KW-0029">Amino-acid transport</keyword>
<evidence type="ECO:0000256" key="2">
    <source>
        <dbReference type="ARBA" id="ARBA00010072"/>
    </source>
</evidence>
<dbReference type="InterPro" id="IPR035906">
    <property type="entry name" value="MetI-like_sf"/>
</dbReference>
<keyword evidence="5 9" id="KW-0812">Transmembrane</keyword>
<dbReference type="GO" id="GO:0006865">
    <property type="term" value="P:amino acid transport"/>
    <property type="evidence" value="ECO:0007669"/>
    <property type="project" value="UniProtKB-KW"/>
</dbReference>
<feature type="transmembrane region" description="Helical" evidence="9">
    <location>
        <begin position="73"/>
        <end position="93"/>
    </location>
</feature>
<evidence type="ECO:0000256" key="9">
    <source>
        <dbReference type="RuleBase" id="RU363032"/>
    </source>
</evidence>
<proteinExistence type="inferred from homology"/>
<feature type="domain" description="ABC transmembrane type-1" evidence="10">
    <location>
        <begin position="23"/>
        <end position="222"/>
    </location>
</feature>
<name>A0A1U7NHF9_9FIRM</name>
<dbReference type="GO" id="GO:0022857">
    <property type="term" value="F:transmembrane transporter activity"/>
    <property type="evidence" value="ECO:0007669"/>
    <property type="project" value="InterPro"/>
</dbReference>
<comment type="subcellular location">
    <subcellularLocation>
        <location evidence="1 9">Cell membrane</location>
        <topology evidence="1 9">Multi-pass membrane protein</topology>
    </subcellularLocation>
</comment>
<evidence type="ECO:0000313" key="12">
    <source>
        <dbReference type="Proteomes" id="UP000186341"/>
    </source>
</evidence>
<organism evidence="11 12">
    <name type="scientific">Ileibacterium valens</name>
    <dbReference type="NCBI Taxonomy" id="1862668"/>
    <lineage>
        <taxon>Bacteria</taxon>
        <taxon>Bacillati</taxon>
        <taxon>Bacillota</taxon>
        <taxon>Erysipelotrichia</taxon>
        <taxon>Erysipelotrichales</taxon>
        <taxon>Erysipelotrichaceae</taxon>
        <taxon>Ileibacterium</taxon>
    </lineage>
</organism>
<dbReference type="SUPFAM" id="SSF161098">
    <property type="entry name" value="MetI-like"/>
    <property type="match status" value="1"/>
</dbReference>
<dbReference type="InterPro" id="IPR043429">
    <property type="entry name" value="ArtM/GltK/GlnP/TcyL/YhdX-like"/>
</dbReference>
<accession>A0A1U7NHF9</accession>
<dbReference type="Proteomes" id="UP000186341">
    <property type="component" value="Unassembled WGS sequence"/>
</dbReference>
<evidence type="ECO:0000256" key="8">
    <source>
        <dbReference type="ARBA" id="ARBA00023136"/>
    </source>
</evidence>
<sequence>MKVDLGYAWSILLKSWPMFWYGIKITVAFAVVGTVFGFLIGLIIGAIRGMPVDPLDSPFKKALKKFGQMITGLYIWVFRGTPMMIQACFIYYLLRPIIHWDAITAGFVIISINTGAYMAEILRSGIQSVDPGQTEAAKSLGMTNLQTMIHVIFPQAIKNTFPAIGNQLVVNLKDSCMMNAISVTELFFQSSSIAGTNMKFVEVYLVTAILYLILTTLATWILNVIERRMNKTKTVALKEMSA</sequence>
<evidence type="ECO:0000256" key="3">
    <source>
        <dbReference type="ARBA" id="ARBA00022448"/>
    </source>
</evidence>
<dbReference type="PANTHER" id="PTHR30614">
    <property type="entry name" value="MEMBRANE COMPONENT OF AMINO ACID ABC TRANSPORTER"/>
    <property type="match status" value="1"/>
</dbReference>
<dbReference type="AlphaFoldDB" id="A0A1U7NHF9"/>
<evidence type="ECO:0000313" key="11">
    <source>
        <dbReference type="EMBL" id="OLU41151.1"/>
    </source>
</evidence>
<dbReference type="Pfam" id="PF00528">
    <property type="entry name" value="BPD_transp_1"/>
    <property type="match status" value="1"/>
</dbReference>
<evidence type="ECO:0000256" key="5">
    <source>
        <dbReference type="ARBA" id="ARBA00022692"/>
    </source>
</evidence>
<feature type="transmembrane region" description="Helical" evidence="9">
    <location>
        <begin position="203"/>
        <end position="225"/>
    </location>
</feature>
<dbReference type="EMBL" id="MPJW01000090">
    <property type="protein sequence ID" value="OLU41151.1"/>
    <property type="molecule type" value="Genomic_DNA"/>
</dbReference>
<dbReference type="OrthoDB" id="9787841at2"/>
<dbReference type="Gene3D" id="1.10.3720.10">
    <property type="entry name" value="MetI-like"/>
    <property type="match status" value="1"/>
</dbReference>
<feature type="transmembrane region" description="Helical" evidence="9">
    <location>
        <begin position="100"/>
        <end position="119"/>
    </location>
</feature>
<dbReference type="InterPro" id="IPR000515">
    <property type="entry name" value="MetI-like"/>
</dbReference>
<feature type="transmembrane region" description="Helical" evidence="9">
    <location>
        <begin position="21"/>
        <end position="47"/>
    </location>
</feature>
<dbReference type="CDD" id="cd06261">
    <property type="entry name" value="TM_PBP2"/>
    <property type="match status" value="1"/>
</dbReference>
<keyword evidence="4" id="KW-1003">Cell membrane</keyword>
<comment type="caution">
    <text evidence="11">The sequence shown here is derived from an EMBL/GenBank/DDBJ whole genome shotgun (WGS) entry which is preliminary data.</text>
</comment>
<keyword evidence="7 9" id="KW-1133">Transmembrane helix</keyword>
<protein>
    <submittedName>
        <fullName evidence="11">Amino acid ABC transporter substrate-binding protein</fullName>
    </submittedName>
</protein>
<evidence type="ECO:0000256" key="6">
    <source>
        <dbReference type="ARBA" id="ARBA00022970"/>
    </source>
</evidence>